<evidence type="ECO:0000256" key="8">
    <source>
        <dbReference type="ARBA" id="ARBA00022723"/>
    </source>
</evidence>
<name>A0A498LFN2_LABRO</name>
<evidence type="ECO:0000256" key="2">
    <source>
        <dbReference type="ARBA" id="ARBA00001946"/>
    </source>
</evidence>
<evidence type="ECO:0000256" key="9">
    <source>
        <dbReference type="ARBA" id="ARBA00022737"/>
    </source>
</evidence>
<dbReference type="GO" id="GO:0005829">
    <property type="term" value="C:cytosol"/>
    <property type="evidence" value="ECO:0007669"/>
    <property type="project" value="TreeGrafter"/>
</dbReference>
<dbReference type="PROSITE" id="PS51746">
    <property type="entry name" value="PPM_2"/>
    <property type="match status" value="1"/>
</dbReference>
<keyword evidence="7" id="KW-0597">Phosphoprotein</keyword>
<evidence type="ECO:0000256" key="5">
    <source>
        <dbReference type="ARBA" id="ARBA00013081"/>
    </source>
</evidence>
<organism evidence="25 26">
    <name type="scientific">Labeo rohita</name>
    <name type="common">Indian major carp</name>
    <name type="synonym">Cyprinus rohita</name>
    <dbReference type="NCBI Taxonomy" id="84645"/>
    <lineage>
        <taxon>Eukaryota</taxon>
        <taxon>Metazoa</taxon>
        <taxon>Chordata</taxon>
        <taxon>Craniata</taxon>
        <taxon>Vertebrata</taxon>
        <taxon>Euteleostomi</taxon>
        <taxon>Actinopterygii</taxon>
        <taxon>Neopterygii</taxon>
        <taxon>Teleostei</taxon>
        <taxon>Ostariophysi</taxon>
        <taxon>Cypriniformes</taxon>
        <taxon>Cyprinidae</taxon>
        <taxon>Labeoninae</taxon>
        <taxon>Labeonini</taxon>
        <taxon>Labeo</taxon>
    </lineage>
</organism>
<keyword evidence="11" id="KW-0460">Magnesium</keyword>
<keyword evidence="9" id="KW-0677">Repeat</keyword>
<evidence type="ECO:0000256" key="6">
    <source>
        <dbReference type="ARBA" id="ARBA00022490"/>
    </source>
</evidence>
<keyword evidence="10 23" id="KW-0378">Hydrolase</keyword>
<evidence type="ECO:0000256" key="19">
    <source>
        <dbReference type="ARBA" id="ARBA00075580"/>
    </source>
</evidence>
<comment type="cofactor">
    <cofactor evidence="2">
        <name>Mg(2+)</name>
        <dbReference type="ChEBI" id="CHEBI:18420"/>
    </cofactor>
</comment>
<keyword evidence="12 23" id="KW-0904">Protein phosphatase</keyword>
<evidence type="ECO:0000256" key="20">
    <source>
        <dbReference type="ARBA" id="ARBA00075701"/>
    </source>
</evidence>
<proteinExistence type="evidence at protein level"/>
<evidence type="ECO:0000256" key="16">
    <source>
        <dbReference type="ARBA" id="ARBA00048336"/>
    </source>
</evidence>
<comment type="subcellular location">
    <subcellularLocation>
        <location evidence="4">Cytoplasm</location>
    </subcellularLocation>
    <subcellularLocation>
        <location evidence="3">Nucleus</location>
    </subcellularLocation>
</comment>
<evidence type="ECO:0000313" key="26">
    <source>
        <dbReference type="Proteomes" id="UP000290572"/>
    </source>
</evidence>
<evidence type="ECO:0000256" key="18">
    <source>
        <dbReference type="ARBA" id="ARBA00070214"/>
    </source>
</evidence>
<evidence type="ECO:0000256" key="22">
    <source>
        <dbReference type="ARBA" id="ARBA00079435"/>
    </source>
</evidence>
<evidence type="ECO:0000256" key="17">
    <source>
        <dbReference type="ARBA" id="ARBA00063519"/>
    </source>
</evidence>
<dbReference type="EC" id="3.1.3.16" evidence="5"/>
<dbReference type="Pfam" id="PF00481">
    <property type="entry name" value="PP2C"/>
    <property type="match status" value="2"/>
</dbReference>
<dbReference type="STRING" id="84645.A0A498LFN2"/>
<comment type="cofactor">
    <cofactor evidence="1">
        <name>Mn(2+)</name>
        <dbReference type="ChEBI" id="CHEBI:29035"/>
    </cofactor>
</comment>
<dbReference type="SUPFAM" id="SSF81606">
    <property type="entry name" value="PP2C-like"/>
    <property type="match status" value="2"/>
</dbReference>
<dbReference type="Gene3D" id="3.60.40.10">
    <property type="entry name" value="PPM-type phosphatase domain"/>
    <property type="match status" value="2"/>
</dbReference>
<comment type="subunit">
    <text evidence="17">Heterotrimer. Interacts with PAX1 and ARHGEF6 (or ARHGEF7).</text>
</comment>
<comment type="catalytic activity">
    <reaction evidence="16">
        <text>O-phospho-L-threonyl-[protein] + H2O = L-threonyl-[protein] + phosphate</text>
        <dbReference type="Rhea" id="RHEA:47004"/>
        <dbReference type="Rhea" id="RHEA-COMP:11060"/>
        <dbReference type="Rhea" id="RHEA-COMP:11605"/>
        <dbReference type="ChEBI" id="CHEBI:15377"/>
        <dbReference type="ChEBI" id="CHEBI:30013"/>
        <dbReference type="ChEBI" id="CHEBI:43474"/>
        <dbReference type="ChEBI" id="CHEBI:61977"/>
        <dbReference type="EC" id="3.1.3.16"/>
    </reaction>
</comment>
<evidence type="ECO:0000256" key="12">
    <source>
        <dbReference type="ARBA" id="ARBA00022912"/>
    </source>
</evidence>
<evidence type="ECO:0007829" key="27">
    <source>
        <dbReference type="PeptideAtlas" id="A0A498LFN2"/>
    </source>
</evidence>
<dbReference type="CDD" id="cd00143">
    <property type="entry name" value="PP2Cc"/>
    <property type="match status" value="1"/>
</dbReference>
<keyword evidence="8" id="KW-0479">Metal-binding</keyword>
<protein>
    <recommendedName>
        <fullName evidence="18">Protein phosphatase 1E</fullName>
        <ecNumber evidence="5">3.1.3.16</ecNumber>
    </recommendedName>
    <alternativeName>
        <fullName evidence="21">Ca(2+)/calmodulin-dependent protein kinase phosphatase N</fullName>
    </alternativeName>
    <alternativeName>
        <fullName evidence="19">CaMKP-nucleus</fullName>
    </alternativeName>
    <alternativeName>
        <fullName evidence="20">Partner of PIX 1</fullName>
    </alternativeName>
    <alternativeName>
        <fullName evidence="22">Partner of PIX-alpha</fullName>
    </alternativeName>
</protein>
<evidence type="ECO:0000256" key="21">
    <source>
        <dbReference type="ARBA" id="ARBA00078590"/>
    </source>
</evidence>
<dbReference type="InterPro" id="IPR015655">
    <property type="entry name" value="PP2C"/>
</dbReference>
<keyword evidence="26" id="KW-1185">Reference proteome</keyword>
<dbReference type="SMART" id="SM00332">
    <property type="entry name" value="PP2Cc"/>
    <property type="match status" value="1"/>
</dbReference>
<comment type="catalytic activity">
    <reaction evidence="15">
        <text>O-phospho-L-seryl-[protein] + H2O = L-seryl-[protein] + phosphate</text>
        <dbReference type="Rhea" id="RHEA:20629"/>
        <dbReference type="Rhea" id="RHEA-COMP:9863"/>
        <dbReference type="Rhea" id="RHEA-COMP:11604"/>
        <dbReference type="ChEBI" id="CHEBI:15377"/>
        <dbReference type="ChEBI" id="CHEBI:29999"/>
        <dbReference type="ChEBI" id="CHEBI:43474"/>
        <dbReference type="ChEBI" id="CHEBI:83421"/>
        <dbReference type="EC" id="3.1.3.16"/>
    </reaction>
</comment>
<dbReference type="GO" id="GO:0004722">
    <property type="term" value="F:protein serine/threonine phosphatase activity"/>
    <property type="evidence" value="ECO:0007669"/>
    <property type="project" value="UniProtKB-EC"/>
</dbReference>
<dbReference type="FunFam" id="3.60.40.10:FF:000021">
    <property type="entry name" value="Protein phosphatase, Mg2+/Mn2+-dependent, 1E"/>
    <property type="match status" value="1"/>
</dbReference>
<comment type="caution">
    <text evidence="25">The sequence shown here is derived from an EMBL/GenBank/DDBJ whole genome shotgun (WGS) entry which is preliminary data.</text>
</comment>
<evidence type="ECO:0000256" key="1">
    <source>
        <dbReference type="ARBA" id="ARBA00001936"/>
    </source>
</evidence>
<dbReference type="Proteomes" id="UP000290572">
    <property type="component" value="Unassembled WGS sequence"/>
</dbReference>
<dbReference type="PANTHER" id="PTHR13832:SF233">
    <property type="entry name" value="PROTEIN PHOSPHATASE 1F"/>
    <property type="match status" value="1"/>
</dbReference>
<dbReference type="InterPro" id="IPR036457">
    <property type="entry name" value="PPM-type-like_dom_sf"/>
</dbReference>
<evidence type="ECO:0000256" key="10">
    <source>
        <dbReference type="ARBA" id="ARBA00022801"/>
    </source>
</evidence>
<accession>A0A498LFN2</accession>
<reference evidence="25 26" key="1">
    <citation type="submission" date="2018-03" db="EMBL/GenBank/DDBJ databases">
        <title>Draft genome sequence of Rohu Carp (Labeo rohita).</title>
        <authorList>
            <person name="Das P."/>
            <person name="Kushwaha B."/>
            <person name="Joshi C.G."/>
            <person name="Kumar D."/>
            <person name="Nagpure N.S."/>
            <person name="Sahoo L."/>
            <person name="Das S.P."/>
            <person name="Bit A."/>
            <person name="Patnaik S."/>
            <person name="Meher P.K."/>
            <person name="Jayasankar P."/>
            <person name="Koringa P.G."/>
            <person name="Patel N.V."/>
            <person name="Hinsu A.T."/>
            <person name="Kumar R."/>
            <person name="Pandey M."/>
            <person name="Agarwal S."/>
            <person name="Srivastava S."/>
            <person name="Singh M."/>
            <person name="Iquebal M.A."/>
            <person name="Jaiswal S."/>
            <person name="Angadi U.B."/>
            <person name="Kumar N."/>
            <person name="Raza M."/>
            <person name="Shah T.M."/>
            <person name="Rai A."/>
            <person name="Jena J.K."/>
        </authorList>
    </citation>
    <scope>NUCLEOTIDE SEQUENCE [LARGE SCALE GENOMIC DNA]</scope>
    <source>
        <strain evidence="25">DASCIFA01</strain>
        <tissue evidence="25">Testis</tissue>
    </source>
</reference>
<dbReference type="InterPro" id="IPR001932">
    <property type="entry name" value="PPM-type_phosphatase-like_dom"/>
</dbReference>
<dbReference type="InterPro" id="IPR000222">
    <property type="entry name" value="PP2C_BS"/>
</dbReference>
<evidence type="ECO:0000256" key="23">
    <source>
        <dbReference type="RuleBase" id="RU003465"/>
    </source>
</evidence>
<evidence type="ECO:0000256" key="11">
    <source>
        <dbReference type="ARBA" id="ARBA00022842"/>
    </source>
</evidence>
<sequence>MEQDDAGKFLERFLEEFPNPLGTEDPLPVSPVSRKVTMQEVKGESLDLGLRLLSARNAPSWLGAAMCNAAVTELLKDDLSPHYFPQDPEQQPEVEQEVVMLQSEPLQRLFINKLREVCLAWQKQLPSPESSSLQTHSCSVHAIRNTRRKMEDRHLILKEFNQLLGLQDGVDREYYAVFDGHGGVDAATYAATHLHIVLSQQEALKSDAATAFKSTFTQTDDMFKIKAKRERLRSGSTGVAVLLTSDRLTVSWLGDSQAMLVRQGEPVTLMDPHKPEREDEKKRIEDLGGCIAFMGCWRVNGDFDQKPYVSNEADCSSIQLNGHEDYILLACDGFFDVVRPGDVPELVLEALRETGGSGDDVAQTLVAHAKAAGSSDNITVLLVFLKDPQRLLTHETSDFDQKPYVSNEADCSSIQLNGHEDYILLACDGFFDVVRPGDVPELVLEALRETGGSGDDVAQTLVAHAKAAGSSDNITVLLVFLKDPQRLLTHETSSRAEPEGATAAGI</sequence>
<dbReference type="PANTHER" id="PTHR13832">
    <property type="entry name" value="PROTEIN PHOSPHATASE 2C"/>
    <property type="match status" value="1"/>
</dbReference>
<keyword evidence="27" id="KW-1267">Proteomics identification</keyword>
<dbReference type="EMBL" id="QBIY01013352">
    <property type="protein sequence ID" value="RXN07069.1"/>
    <property type="molecule type" value="Genomic_DNA"/>
</dbReference>
<evidence type="ECO:0000259" key="24">
    <source>
        <dbReference type="PROSITE" id="PS51746"/>
    </source>
</evidence>
<dbReference type="AlphaFoldDB" id="A0A498LFN2"/>
<evidence type="ECO:0000256" key="4">
    <source>
        <dbReference type="ARBA" id="ARBA00004496"/>
    </source>
</evidence>
<dbReference type="GO" id="GO:0005634">
    <property type="term" value="C:nucleus"/>
    <property type="evidence" value="ECO:0007669"/>
    <property type="project" value="UniProtKB-SubCell"/>
</dbReference>
<evidence type="ECO:0000256" key="3">
    <source>
        <dbReference type="ARBA" id="ARBA00004123"/>
    </source>
</evidence>
<keyword evidence="6" id="KW-0963">Cytoplasm</keyword>
<evidence type="ECO:0000256" key="13">
    <source>
        <dbReference type="ARBA" id="ARBA00023211"/>
    </source>
</evidence>
<gene>
    <name evidence="25" type="ORF">ROHU_032459</name>
</gene>
<dbReference type="GO" id="GO:0046872">
    <property type="term" value="F:metal ion binding"/>
    <property type="evidence" value="ECO:0007669"/>
    <property type="project" value="UniProtKB-KW"/>
</dbReference>
<evidence type="ECO:0000256" key="14">
    <source>
        <dbReference type="ARBA" id="ARBA00023242"/>
    </source>
</evidence>
<comment type="similarity">
    <text evidence="23">Belongs to the PP2C family.</text>
</comment>
<dbReference type="PROSITE" id="PS01032">
    <property type="entry name" value="PPM_1"/>
    <property type="match status" value="1"/>
</dbReference>
<evidence type="ECO:0000256" key="7">
    <source>
        <dbReference type="ARBA" id="ARBA00022553"/>
    </source>
</evidence>
<keyword evidence="13" id="KW-0464">Manganese</keyword>
<keyword evidence="14" id="KW-0539">Nucleus</keyword>
<evidence type="ECO:0000256" key="15">
    <source>
        <dbReference type="ARBA" id="ARBA00047761"/>
    </source>
</evidence>
<feature type="domain" description="PPM-type phosphatase" evidence="24">
    <location>
        <begin position="137"/>
        <end position="385"/>
    </location>
</feature>
<evidence type="ECO:0000313" key="25">
    <source>
        <dbReference type="EMBL" id="RXN07069.1"/>
    </source>
</evidence>